<feature type="coiled-coil region" evidence="1">
    <location>
        <begin position="276"/>
        <end position="388"/>
    </location>
</feature>
<dbReference type="Proteomes" id="UP000799750">
    <property type="component" value="Unassembled WGS sequence"/>
</dbReference>
<dbReference type="OrthoDB" id="10458271at2759"/>
<reference evidence="3" key="1">
    <citation type="journal article" date="2020" name="Stud. Mycol.">
        <title>101 Dothideomycetes genomes: a test case for predicting lifestyles and emergence of pathogens.</title>
        <authorList>
            <person name="Haridas S."/>
            <person name="Albert R."/>
            <person name="Binder M."/>
            <person name="Bloem J."/>
            <person name="Labutti K."/>
            <person name="Salamov A."/>
            <person name="Andreopoulos B."/>
            <person name="Baker S."/>
            <person name="Barry K."/>
            <person name="Bills G."/>
            <person name="Bluhm B."/>
            <person name="Cannon C."/>
            <person name="Castanera R."/>
            <person name="Culley D."/>
            <person name="Daum C."/>
            <person name="Ezra D."/>
            <person name="Gonzalez J."/>
            <person name="Henrissat B."/>
            <person name="Kuo A."/>
            <person name="Liang C."/>
            <person name="Lipzen A."/>
            <person name="Lutzoni F."/>
            <person name="Magnuson J."/>
            <person name="Mondo S."/>
            <person name="Nolan M."/>
            <person name="Ohm R."/>
            <person name="Pangilinan J."/>
            <person name="Park H.-J."/>
            <person name="Ramirez L."/>
            <person name="Alfaro M."/>
            <person name="Sun H."/>
            <person name="Tritt A."/>
            <person name="Yoshinaga Y."/>
            <person name="Zwiers L.-H."/>
            <person name="Turgeon B."/>
            <person name="Goodwin S."/>
            <person name="Spatafora J."/>
            <person name="Crous P."/>
            <person name="Grigoriev I."/>
        </authorList>
    </citation>
    <scope>NUCLEOTIDE SEQUENCE</scope>
    <source>
        <strain evidence="3">CBS 269.34</strain>
    </source>
</reference>
<feature type="compositionally biased region" description="Polar residues" evidence="2">
    <location>
        <begin position="230"/>
        <end position="245"/>
    </location>
</feature>
<evidence type="ECO:0000313" key="3">
    <source>
        <dbReference type="EMBL" id="KAF2501261.1"/>
    </source>
</evidence>
<feature type="compositionally biased region" description="Basic and acidic residues" evidence="2">
    <location>
        <begin position="470"/>
        <end position="494"/>
    </location>
</feature>
<protein>
    <submittedName>
        <fullName evidence="3">Uncharacterized protein</fullName>
    </submittedName>
</protein>
<feature type="compositionally biased region" description="Low complexity" evidence="2">
    <location>
        <begin position="166"/>
        <end position="182"/>
    </location>
</feature>
<feature type="region of interest" description="Disordered" evidence="2">
    <location>
        <begin position="1"/>
        <end position="62"/>
    </location>
</feature>
<dbReference type="EMBL" id="MU004182">
    <property type="protein sequence ID" value="KAF2501261.1"/>
    <property type="molecule type" value="Genomic_DNA"/>
</dbReference>
<evidence type="ECO:0000256" key="2">
    <source>
        <dbReference type="SAM" id="MobiDB-lite"/>
    </source>
</evidence>
<name>A0A6A6R9N7_9PEZI</name>
<feature type="compositionally biased region" description="Basic and acidic residues" evidence="2">
    <location>
        <begin position="118"/>
        <end position="162"/>
    </location>
</feature>
<feature type="compositionally biased region" description="Low complexity" evidence="2">
    <location>
        <begin position="212"/>
        <end position="221"/>
    </location>
</feature>
<accession>A0A6A6R9N7</accession>
<dbReference type="AlphaFoldDB" id="A0A6A6R9N7"/>
<feature type="region of interest" description="Disordered" evidence="2">
    <location>
        <begin position="446"/>
        <end position="494"/>
    </location>
</feature>
<feature type="compositionally biased region" description="Basic and acidic residues" evidence="2">
    <location>
        <begin position="39"/>
        <end position="62"/>
    </location>
</feature>
<sequence>MAKPDYEKPPSANTRKGQIPPSSSAKSSDAKSKPPKKLTYRERAQKEREKEREREKKAKQKEAVLIKKAKAKEAELLKKAKEEEVARAEKAKQAKERARLARLDREFREAQRLIEKEERKAAEAAAKAERDKAAEAAAELEKEKAAQLAAKAEKEKEKENTKGKKIAPIPSSHSSRASTPTSNENMTIPDAGWSFSKVPSNGPEIWDVDEGSVVNPSSSVSQQRDLVAEPSTQGRQGPQGSGNEIRSSDHRFQATLNGDEGPSRCTAMSRASGGSFNVFDAELQDLKRQNETLKINLAEREAVIAKVLRESAETRKDKATVELKLATKDQELKEAVQEHLNQEEAWKQQGQVWKGDYDSVCKERDAMKEETDEQAKQAEGKRVTLEVERDIARTDLNKMYKAHEIAQDRAEKEKQAREAISSLLETANSTIAELNDQLELLESKVEELQSAKLPTPPRDGDPGEAQKQLQQERDAIREEREAVKKERDSMRIERDTAKTMLDALQLQHNADKRSHRLELVDLRAENKKLKKRRGDVDDSSSESDPEDSLVKPDFKQKYEDLFAKYKILMDGTVEGSTLKRKYDEMQNEHQTSSVETAKQLEAAQTKCKNISDTYIKVNRKYGKLRAAVADVGQMFGGMTGDDFGNAGRAIKRLKRELLEVDDPPTQSE</sequence>
<feature type="region of interest" description="Disordered" evidence="2">
    <location>
        <begin position="118"/>
        <end position="269"/>
    </location>
</feature>
<organism evidence="3 4">
    <name type="scientific">Lophium mytilinum</name>
    <dbReference type="NCBI Taxonomy" id="390894"/>
    <lineage>
        <taxon>Eukaryota</taxon>
        <taxon>Fungi</taxon>
        <taxon>Dikarya</taxon>
        <taxon>Ascomycota</taxon>
        <taxon>Pezizomycotina</taxon>
        <taxon>Dothideomycetes</taxon>
        <taxon>Pleosporomycetidae</taxon>
        <taxon>Mytilinidiales</taxon>
        <taxon>Mytilinidiaceae</taxon>
        <taxon>Lophium</taxon>
    </lineage>
</organism>
<evidence type="ECO:0000313" key="4">
    <source>
        <dbReference type="Proteomes" id="UP000799750"/>
    </source>
</evidence>
<proteinExistence type="predicted"/>
<feature type="region of interest" description="Disordered" evidence="2">
    <location>
        <begin position="528"/>
        <end position="551"/>
    </location>
</feature>
<feature type="compositionally biased region" description="Acidic residues" evidence="2">
    <location>
        <begin position="537"/>
        <end position="547"/>
    </location>
</feature>
<gene>
    <name evidence="3" type="ORF">BU16DRAFT_577461</name>
</gene>
<keyword evidence="1" id="KW-0175">Coiled coil</keyword>
<keyword evidence="4" id="KW-1185">Reference proteome</keyword>
<evidence type="ECO:0000256" key="1">
    <source>
        <dbReference type="SAM" id="Coils"/>
    </source>
</evidence>